<reference evidence="2" key="2">
    <citation type="submission" date="2016-07" db="EMBL/GenBank/DDBJ databases">
        <authorList>
            <person name="Wan K."/>
            <person name="Booth B."/>
            <person name="Spirohn K."/>
            <person name="Hao T."/>
            <person name="Hu Y."/>
            <person name="Calderwood M."/>
            <person name="Hill D."/>
            <person name="Mohr S."/>
            <person name="Vidal M."/>
            <person name="Celniker S."/>
            <person name="Perrimon N."/>
        </authorList>
    </citation>
    <scope>NUCLEOTIDE SEQUENCE</scope>
    <source>
        <strain evidence="2">10N.286.54.F3</strain>
    </source>
</reference>
<feature type="chain" id="PRO_5015061347" description="Outer membrane receptor protein" evidence="1">
    <location>
        <begin position="21"/>
        <end position="279"/>
    </location>
</feature>
<gene>
    <name evidence="2" type="ORF">BCV19_15830</name>
    <name evidence="3" type="ORF">CWO07_07895</name>
</gene>
<dbReference type="AlphaFoldDB" id="A0A1B9QNN1"/>
<feature type="signal peptide" evidence="1">
    <location>
        <begin position="1"/>
        <end position="20"/>
    </location>
</feature>
<name>A0A1B9QNN1_VIBSP</name>
<evidence type="ECO:0008006" key="6">
    <source>
        <dbReference type="Google" id="ProtNLM"/>
    </source>
</evidence>
<sequence length="279" mass="31551">MNKLLMLPAFMLVAPSLALANNLQDEWESKNNENPWSGYISADYSRNGYEDSASLANRSASATGVVRYSFSDKSRLQVVASGYHLSDGDEYGTRGQFWNDTSISWGRNGLFKPTDGSSLSGEVRVILPTSKWSRRNDLTLGTRLKVRWSAPFDNWIEGLSLSNTLLLRKNFHEYKTAGGNQLIEYQLSSQFSLDYVFAEDFYFNIFVMPRQSWNYNGSTFDPTLLHGEEVGYQITKSISISAGLTNGISYYNPERGSNPLNDLVDLKKTTYYAVINYQF</sequence>
<dbReference type="EMBL" id="MCSW01000205">
    <property type="protein sequence ID" value="PMF18545.1"/>
    <property type="molecule type" value="Genomic_DNA"/>
</dbReference>
<proteinExistence type="predicted"/>
<comment type="caution">
    <text evidence="2">The sequence shown here is derived from an EMBL/GenBank/DDBJ whole genome shotgun (WGS) entry which is preliminary data.</text>
</comment>
<keyword evidence="1" id="KW-0732">Signal</keyword>
<dbReference type="Proteomes" id="UP000244197">
    <property type="component" value="Unassembled WGS sequence"/>
</dbReference>
<evidence type="ECO:0000313" key="4">
    <source>
        <dbReference type="Proteomes" id="UP000235405"/>
    </source>
</evidence>
<reference evidence="4" key="1">
    <citation type="submission" date="2016-07" db="EMBL/GenBank/DDBJ databases">
        <title>Nontailed viruses are major unrecognized killers of bacteria in the ocean.</title>
        <authorList>
            <person name="Kauffman K."/>
            <person name="Hussain F."/>
            <person name="Yang J."/>
            <person name="Arevalo P."/>
            <person name="Brown J."/>
            <person name="Cutler M."/>
            <person name="Kelly L."/>
            <person name="Polz M.F."/>
        </authorList>
    </citation>
    <scope>NUCLEOTIDE SEQUENCE [LARGE SCALE GENOMIC DNA]</scope>
    <source>
        <strain evidence="4">10N.286.54.F3</strain>
    </source>
</reference>
<reference evidence="3 5" key="3">
    <citation type="submission" date="2017-11" db="EMBL/GenBank/DDBJ databases">
        <title>Population delineation of vibrios coincides with oyster pathogenicity.</title>
        <authorList>
            <person name="Bruto M."/>
            <person name="Labreuche Y."/>
            <person name="James A."/>
            <person name="Piel D."/>
            <person name="Chenivesse S."/>
            <person name="Petton B."/>
            <person name="Polz M.F."/>
            <person name="Le Roux F."/>
        </authorList>
    </citation>
    <scope>NUCLEOTIDE SEQUENCE [LARGE SCALE GENOMIC DNA]</scope>
    <source>
        <strain evidence="3 5">FF_144</strain>
    </source>
</reference>
<evidence type="ECO:0000313" key="3">
    <source>
        <dbReference type="EMBL" id="PTP37542.1"/>
    </source>
</evidence>
<accession>A0A1B9QNN1</accession>
<dbReference type="EMBL" id="PIFK01000012">
    <property type="protein sequence ID" value="PTP37542.1"/>
    <property type="molecule type" value="Genomic_DNA"/>
</dbReference>
<protein>
    <recommendedName>
        <fullName evidence="6">Outer membrane receptor protein</fullName>
    </recommendedName>
</protein>
<evidence type="ECO:0000313" key="2">
    <source>
        <dbReference type="EMBL" id="PMF18545.1"/>
    </source>
</evidence>
<reference evidence="2" key="4">
    <citation type="journal article" date="2018" name="Nature">
        <title>A major lineage of non-tailed dsDNA viruses as unrecognized killers of marine bacteria.</title>
        <authorList>
            <person name="Kauffman K.M."/>
            <person name="Hussain F.A."/>
            <person name="Yang J."/>
            <person name="Arevalo P."/>
            <person name="Brown J.M."/>
            <person name="Chang W.K."/>
            <person name="VanInsberghe D."/>
            <person name="Elsherbini J."/>
            <person name="Sharma R.S."/>
            <person name="Cutler M.B."/>
            <person name="Kelly L."/>
            <person name="Polz M.F."/>
        </authorList>
    </citation>
    <scope>NUCLEOTIDE SEQUENCE</scope>
    <source>
        <strain evidence="2">10N.286.54.F3</strain>
    </source>
</reference>
<dbReference type="RefSeq" id="WP_004730379.1">
    <property type="nucleotide sequence ID" value="NZ_AP025509.1"/>
</dbReference>
<evidence type="ECO:0000313" key="5">
    <source>
        <dbReference type="Proteomes" id="UP000244197"/>
    </source>
</evidence>
<organism evidence="2 4">
    <name type="scientific">Vibrio splendidus</name>
    <dbReference type="NCBI Taxonomy" id="29497"/>
    <lineage>
        <taxon>Bacteria</taxon>
        <taxon>Pseudomonadati</taxon>
        <taxon>Pseudomonadota</taxon>
        <taxon>Gammaproteobacteria</taxon>
        <taxon>Vibrionales</taxon>
        <taxon>Vibrionaceae</taxon>
        <taxon>Vibrio</taxon>
    </lineage>
</organism>
<dbReference type="Proteomes" id="UP000235405">
    <property type="component" value="Unassembled WGS sequence"/>
</dbReference>
<evidence type="ECO:0000256" key="1">
    <source>
        <dbReference type="SAM" id="SignalP"/>
    </source>
</evidence>